<name>A0A6N7LVK7_9GAMM</name>
<feature type="binding site" evidence="6">
    <location>
        <position position="85"/>
    </location>
    <ligand>
        <name>NAD(+)</name>
        <dbReference type="ChEBI" id="CHEBI:57540"/>
    </ligand>
</feature>
<dbReference type="Proteomes" id="UP000469421">
    <property type="component" value="Unassembled WGS sequence"/>
</dbReference>
<evidence type="ECO:0000256" key="2">
    <source>
        <dbReference type="ARBA" id="ARBA00011881"/>
    </source>
</evidence>
<evidence type="ECO:0000256" key="9">
    <source>
        <dbReference type="RuleBase" id="RU361160"/>
    </source>
</evidence>
<dbReference type="Pfam" id="PF02800">
    <property type="entry name" value="Gp_dh_C"/>
    <property type="match status" value="1"/>
</dbReference>
<dbReference type="InterPro" id="IPR020830">
    <property type="entry name" value="GlycerAld_3-P_DH_AS"/>
</dbReference>
<feature type="binding site" evidence="6">
    <location>
        <position position="127"/>
    </location>
    <ligand>
        <name>NAD(+)</name>
        <dbReference type="ChEBI" id="CHEBI:57540"/>
    </ligand>
</feature>
<dbReference type="InterPro" id="IPR020828">
    <property type="entry name" value="GlycerAld_3-P_DH_NAD(P)-bd"/>
</dbReference>
<dbReference type="PROSITE" id="PS00071">
    <property type="entry name" value="GAPDH"/>
    <property type="match status" value="1"/>
</dbReference>
<dbReference type="InterPro" id="IPR036291">
    <property type="entry name" value="NAD(P)-bd_dom_sf"/>
</dbReference>
<feature type="binding site" evidence="6">
    <location>
        <position position="41"/>
    </location>
    <ligand>
        <name>NAD(+)</name>
        <dbReference type="ChEBI" id="CHEBI:57540"/>
    </ligand>
</feature>
<dbReference type="InterPro" id="IPR006424">
    <property type="entry name" value="Glyceraldehyde-3-P_DH_1"/>
</dbReference>
<evidence type="ECO:0000256" key="1">
    <source>
        <dbReference type="ARBA" id="ARBA00007406"/>
    </source>
</evidence>
<keyword evidence="6" id="KW-0547">Nucleotide-binding</keyword>
<dbReference type="GO" id="GO:0016620">
    <property type="term" value="F:oxidoreductase activity, acting on the aldehyde or oxo group of donors, NAD or NADP as acceptor"/>
    <property type="evidence" value="ECO:0007669"/>
    <property type="project" value="InterPro"/>
</dbReference>
<feature type="binding site" evidence="5">
    <location>
        <begin position="216"/>
        <end position="217"/>
    </location>
    <ligand>
        <name>D-glyceraldehyde 3-phosphate</name>
        <dbReference type="ChEBI" id="CHEBI:59776"/>
    </ligand>
</feature>
<comment type="subunit">
    <text evidence="2">Homotetramer.</text>
</comment>
<comment type="caution">
    <text evidence="11">The sequence shown here is derived from an EMBL/GenBank/DDBJ whole genome shotgun (WGS) entry which is preliminary data.</text>
</comment>
<dbReference type="EMBL" id="WIRE01000001">
    <property type="protein sequence ID" value="MQX53416.1"/>
    <property type="molecule type" value="Genomic_DNA"/>
</dbReference>
<dbReference type="InterPro" id="IPR020831">
    <property type="entry name" value="GlycerAld/Erythrose_P_DH"/>
</dbReference>
<evidence type="ECO:0000256" key="6">
    <source>
        <dbReference type="PIRSR" id="PIRSR000149-3"/>
    </source>
</evidence>
<sequence>MAENGKIRIAINGFGRIGRCIVRALHDHPAGKHFTLVGINDLADFEVLAHLLAFDSTHGRWEHSVHYDNGYMEIDGQSIPCSSHRELSELPWRSLKPDLVIECAGKFKTRAALADHLQAGAPRVLCSYPVEDADAMVVYGVNHDALSADQQIVSNASCTTNCLAPLVDVLDQAFTVRQGLMTTIHSYTNDQNLVDKAHGDLLRARAAAVNMIPTSTGAAKAVGKVLPHLAGRLDGLAVRVPTLNVSLTDLTVLLDKPASVEEIHEALSNAAHGQLQGVMAINHIPLVSGDFNHQPFSCIVDTNHTRQIGQQTKLLAWYDNEWGFSQRMLDVAAHWMKVSR</sequence>
<organism evidence="11 12">
    <name type="scientific">Alcanivorax sediminis</name>
    <dbReference type="NCBI Taxonomy" id="2663008"/>
    <lineage>
        <taxon>Bacteria</taxon>
        <taxon>Pseudomonadati</taxon>
        <taxon>Pseudomonadota</taxon>
        <taxon>Gammaproteobacteria</taxon>
        <taxon>Oceanospirillales</taxon>
        <taxon>Alcanivoracaceae</taxon>
        <taxon>Alcanivorax</taxon>
    </lineage>
</organism>
<dbReference type="SUPFAM" id="SSF55347">
    <property type="entry name" value="Glyceraldehyde-3-phosphate dehydrogenase-like, C-terminal domain"/>
    <property type="match status" value="1"/>
</dbReference>
<dbReference type="CDD" id="cd05214">
    <property type="entry name" value="GAPDH_I_N"/>
    <property type="match status" value="1"/>
</dbReference>
<dbReference type="GO" id="GO:0050661">
    <property type="term" value="F:NADP binding"/>
    <property type="evidence" value="ECO:0007669"/>
    <property type="project" value="InterPro"/>
</dbReference>
<evidence type="ECO:0000313" key="11">
    <source>
        <dbReference type="EMBL" id="MQX53416.1"/>
    </source>
</evidence>
<dbReference type="SMART" id="SM00846">
    <property type="entry name" value="Gp_dh_N"/>
    <property type="match status" value="1"/>
</dbReference>
<feature type="binding site" evidence="5">
    <location>
        <begin position="157"/>
        <end position="159"/>
    </location>
    <ligand>
        <name>D-glyceraldehyde 3-phosphate</name>
        <dbReference type="ChEBI" id="CHEBI:59776"/>
    </ligand>
</feature>
<reference evidence="11 12" key="1">
    <citation type="submission" date="2019-10" db="EMBL/GenBank/DDBJ databases">
        <title>Alcanivorax sp.PA15-N-34 draft genome sequence.</title>
        <authorList>
            <person name="Liao X."/>
            <person name="Shao Z."/>
        </authorList>
    </citation>
    <scope>NUCLEOTIDE SEQUENCE [LARGE SCALE GENOMIC DNA]</scope>
    <source>
        <strain evidence="11 12">PA15-N-34</strain>
    </source>
</reference>
<feature type="binding site" evidence="5">
    <location>
        <position position="239"/>
    </location>
    <ligand>
        <name>D-glyceraldehyde 3-phosphate</name>
        <dbReference type="ChEBI" id="CHEBI:59776"/>
    </ligand>
</feature>
<gene>
    <name evidence="11" type="primary">gap</name>
    <name evidence="11" type="ORF">GFN93_09155</name>
</gene>
<dbReference type="Pfam" id="PF00044">
    <property type="entry name" value="Gp_dh_N"/>
    <property type="match status" value="1"/>
</dbReference>
<dbReference type="CDD" id="cd18126">
    <property type="entry name" value="GAPDH_I_C"/>
    <property type="match status" value="1"/>
</dbReference>
<accession>A0A6N7LVK7</accession>
<feature type="binding site" evidence="5">
    <location>
        <position position="188"/>
    </location>
    <ligand>
        <name>D-glyceraldehyde 3-phosphate</name>
        <dbReference type="ChEBI" id="CHEBI:59776"/>
    </ligand>
</feature>
<feature type="site" description="Activates thiol group during catalysis" evidence="7">
    <location>
        <position position="185"/>
    </location>
</feature>
<dbReference type="Gene3D" id="3.30.360.10">
    <property type="entry name" value="Dihydrodipicolinate Reductase, domain 2"/>
    <property type="match status" value="1"/>
</dbReference>
<comment type="similarity">
    <text evidence="1 8">Belongs to the glyceraldehyde-3-phosphate dehydrogenase family.</text>
</comment>
<dbReference type="FunFam" id="3.40.50.720:FF:000001">
    <property type="entry name" value="Glyceraldehyde-3-phosphate dehydrogenase"/>
    <property type="match status" value="1"/>
</dbReference>
<dbReference type="GO" id="GO:0051287">
    <property type="term" value="F:NAD binding"/>
    <property type="evidence" value="ECO:0007669"/>
    <property type="project" value="InterPro"/>
</dbReference>
<evidence type="ECO:0000259" key="10">
    <source>
        <dbReference type="SMART" id="SM00846"/>
    </source>
</evidence>
<dbReference type="SUPFAM" id="SSF51735">
    <property type="entry name" value="NAD(P)-binding Rossmann-fold domains"/>
    <property type="match status" value="1"/>
</dbReference>
<feature type="domain" description="Glyceraldehyde 3-phosphate dehydrogenase NAD(P) binding" evidence="10">
    <location>
        <begin position="7"/>
        <end position="158"/>
    </location>
</feature>
<evidence type="ECO:0000256" key="8">
    <source>
        <dbReference type="RuleBase" id="RU000397"/>
    </source>
</evidence>
<dbReference type="NCBIfam" id="TIGR01534">
    <property type="entry name" value="GAPDH-I"/>
    <property type="match status" value="1"/>
</dbReference>
<dbReference type="EC" id="1.2.1.-" evidence="9"/>
<dbReference type="FunFam" id="3.30.360.10:FF:000002">
    <property type="entry name" value="Glyceraldehyde-3-phosphate dehydrogenase"/>
    <property type="match status" value="1"/>
</dbReference>
<dbReference type="AlphaFoldDB" id="A0A6N7LVK7"/>
<dbReference type="PIRSF" id="PIRSF000149">
    <property type="entry name" value="GAP_DH"/>
    <property type="match status" value="1"/>
</dbReference>
<evidence type="ECO:0000313" key="12">
    <source>
        <dbReference type="Proteomes" id="UP000469421"/>
    </source>
</evidence>
<keyword evidence="6" id="KW-0520">NAD</keyword>
<evidence type="ECO:0000256" key="7">
    <source>
        <dbReference type="PIRSR" id="PIRSR000149-4"/>
    </source>
</evidence>
<dbReference type="PANTHER" id="PTHR43148">
    <property type="entry name" value="GLYCERALDEHYDE-3-PHOSPHATE DEHYDROGENASE 2"/>
    <property type="match status" value="1"/>
</dbReference>
<proteinExistence type="inferred from homology"/>
<feature type="active site" description="Nucleophile" evidence="4">
    <location>
        <position position="158"/>
    </location>
</feature>
<dbReference type="GO" id="GO:0006006">
    <property type="term" value="P:glucose metabolic process"/>
    <property type="evidence" value="ECO:0007669"/>
    <property type="project" value="InterPro"/>
</dbReference>
<dbReference type="Gene3D" id="3.40.50.720">
    <property type="entry name" value="NAD(P)-binding Rossmann-like Domain"/>
    <property type="match status" value="1"/>
</dbReference>
<dbReference type="InterPro" id="IPR020829">
    <property type="entry name" value="GlycerAld_3-P_DH_cat"/>
</dbReference>
<dbReference type="RefSeq" id="WP_153500744.1">
    <property type="nucleotide sequence ID" value="NZ_JBMZXE010000030.1"/>
</dbReference>
<dbReference type="PRINTS" id="PR00078">
    <property type="entry name" value="G3PDHDRGNASE"/>
</dbReference>
<feature type="binding site" evidence="6">
    <location>
        <begin position="16"/>
        <end position="17"/>
    </location>
    <ligand>
        <name>NAD(+)</name>
        <dbReference type="ChEBI" id="CHEBI:57540"/>
    </ligand>
</feature>
<keyword evidence="12" id="KW-1185">Reference proteome</keyword>
<evidence type="ECO:0000256" key="5">
    <source>
        <dbReference type="PIRSR" id="PIRSR000149-2"/>
    </source>
</evidence>
<keyword evidence="3 9" id="KW-0560">Oxidoreductase</keyword>
<protein>
    <recommendedName>
        <fullName evidence="9">Glyceraldehyde-3-phosphate dehydrogenase</fullName>
        <ecNumber evidence="9">1.2.1.-</ecNumber>
    </recommendedName>
</protein>
<evidence type="ECO:0000256" key="3">
    <source>
        <dbReference type="ARBA" id="ARBA00023002"/>
    </source>
</evidence>
<evidence type="ECO:0000256" key="4">
    <source>
        <dbReference type="PIRSR" id="PIRSR000149-1"/>
    </source>
</evidence>
<feature type="binding site" evidence="6">
    <location>
        <position position="320"/>
    </location>
    <ligand>
        <name>NAD(+)</name>
        <dbReference type="ChEBI" id="CHEBI:57540"/>
    </ligand>
</feature>